<evidence type="ECO:0000259" key="1">
    <source>
        <dbReference type="Pfam" id="PF00675"/>
    </source>
</evidence>
<dbReference type="InterPro" id="IPR011765">
    <property type="entry name" value="Pept_M16_N"/>
</dbReference>
<proteinExistence type="predicted"/>
<dbReference type="InterPro" id="IPR011249">
    <property type="entry name" value="Metalloenz_LuxS/M16"/>
</dbReference>
<reference evidence="3" key="1">
    <citation type="journal article" date="2020" name="mSystems">
        <title>Genome- and Community-Level Interaction Insights into Carbon Utilization and Element Cycling Functions of Hydrothermarchaeota in Hydrothermal Sediment.</title>
        <authorList>
            <person name="Zhou Z."/>
            <person name="Liu Y."/>
            <person name="Xu W."/>
            <person name="Pan J."/>
            <person name="Luo Z.H."/>
            <person name="Li M."/>
        </authorList>
    </citation>
    <scope>NUCLEOTIDE SEQUENCE [LARGE SCALE GENOMIC DNA]</scope>
    <source>
        <strain evidence="3">SpSt-853</strain>
    </source>
</reference>
<evidence type="ECO:0000313" key="3">
    <source>
        <dbReference type="EMBL" id="HGZ11553.1"/>
    </source>
</evidence>
<dbReference type="Gene3D" id="3.30.830.10">
    <property type="entry name" value="Metalloenzyme, LuxS/M16 peptidase-like"/>
    <property type="match status" value="2"/>
</dbReference>
<dbReference type="GO" id="GO:0046872">
    <property type="term" value="F:metal ion binding"/>
    <property type="evidence" value="ECO:0007669"/>
    <property type="project" value="InterPro"/>
</dbReference>
<evidence type="ECO:0000259" key="2">
    <source>
        <dbReference type="Pfam" id="PF05193"/>
    </source>
</evidence>
<dbReference type="SUPFAM" id="SSF63411">
    <property type="entry name" value="LuxS/MPP-like metallohydrolase"/>
    <property type="match status" value="2"/>
</dbReference>
<feature type="domain" description="Peptidase M16 N-terminal" evidence="1">
    <location>
        <begin position="30"/>
        <end position="162"/>
    </location>
</feature>
<dbReference type="Pfam" id="PF05193">
    <property type="entry name" value="Peptidase_M16_C"/>
    <property type="match status" value="1"/>
</dbReference>
<dbReference type="InterPro" id="IPR050361">
    <property type="entry name" value="MPP/UQCRC_Complex"/>
</dbReference>
<feature type="domain" description="Peptidase M16 C-terminal" evidence="2">
    <location>
        <begin position="172"/>
        <end position="349"/>
    </location>
</feature>
<dbReference type="PANTHER" id="PTHR11851:SF224">
    <property type="entry name" value="PROCESSING PROTEASE"/>
    <property type="match status" value="1"/>
</dbReference>
<dbReference type="PANTHER" id="PTHR11851">
    <property type="entry name" value="METALLOPROTEASE"/>
    <property type="match status" value="1"/>
</dbReference>
<organism evidence="3">
    <name type="scientific">Desulfobacca acetoxidans</name>
    <dbReference type="NCBI Taxonomy" id="60893"/>
    <lineage>
        <taxon>Bacteria</taxon>
        <taxon>Pseudomonadati</taxon>
        <taxon>Thermodesulfobacteriota</taxon>
        <taxon>Desulfobaccia</taxon>
        <taxon>Desulfobaccales</taxon>
        <taxon>Desulfobaccaceae</taxon>
        <taxon>Desulfobacca</taxon>
    </lineage>
</organism>
<dbReference type="EMBL" id="DTKJ01000039">
    <property type="protein sequence ID" value="HGZ11553.1"/>
    <property type="molecule type" value="Genomic_DNA"/>
</dbReference>
<sequence>MAEYIPPLYQETLANGLNLLGVEYSRVPWVSLTFMVKRGAECDPPDKAGVADWTAEFLTLGTARRSQRQLAEDVEALGARLKARAGWDATYISLEGLAEDFTALMTLLAEVVQTPRFPEEEFPLLRERRRAELAQVLDDPRELATRYFQRLFFQGAPYGHAVRGEPESLEAITLVDLVAHYGREYTPEAATLVVVGMVPREQVVQEAGRTWGGWRGGGPASPTYTAAPSRTCPPGLYLLDRPELAQSEIRLGHLGVPRQHSDFFPLRLVNYILGEGGFSSRLMLRIRSELGLTYGIRSRFHFRRAPGPFTVATFTPAENTGRVVREIQAVMQEVKENGVTLQELTEAQSYYVGHFPLSLETPWALARQIATIDLHELGWDYLCRYCEQIKGVTLGAAAQAAKAHLQPEALVTLVVGPAAKISQDLGELAPVIQVGEI</sequence>
<protein>
    <submittedName>
        <fullName evidence="3">Insulinase family protein</fullName>
    </submittedName>
</protein>
<comment type="caution">
    <text evidence="3">The sequence shown here is derived from an EMBL/GenBank/DDBJ whole genome shotgun (WGS) entry which is preliminary data.</text>
</comment>
<dbReference type="AlphaFoldDB" id="A0A7C5AM51"/>
<dbReference type="InterPro" id="IPR007863">
    <property type="entry name" value="Peptidase_M16_C"/>
</dbReference>
<dbReference type="Pfam" id="PF00675">
    <property type="entry name" value="Peptidase_M16"/>
    <property type="match status" value="1"/>
</dbReference>
<gene>
    <name evidence="3" type="ORF">ENW48_05000</name>
</gene>
<name>A0A7C5AM51_9BACT</name>
<accession>A0A7C5AM51</accession>